<dbReference type="EMBL" id="PYDT01000001">
    <property type="protein sequence ID" value="THU72706.1"/>
    <property type="molecule type" value="Genomic_DNA"/>
</dbReference>
<protein>
    <recommendedName>
        <fullName evidence="4">Bifunctional inhibitor/plant lipid transfer protein/seed storage helical domain-containing protein</fullName>
    </recommendedName>
</protein>
<accession>A0A4S8KC49</accession>
<feature type="chain" id="PRO_5020265601" description="Bifunctional inhibitor/plant lipid transfer protein/seed storage helical domain-containing protein" evidence="1">
    <location>
        <begin position="26"/>
        <end position="107"/>
    </location>
</feature>
<feature type="signal peptide" evidence="1">
    <location>
        <begin position="1"/>
        <end position="25"/>
    </location>
</feature>
<keyword evidence="1" id="KW-0732">Signal</keyword>
<proteinExistence type="predicted"/>
<evidence type="ECO:0000313" key="3">
    <source>
        <dbReference type="Proteomes" id="UP000317650"/>
    </source>
</evidence>
<evidence type="ECO:0000256" key="1">
    <source>
        <dbReference type="SAM" id="SignalP"/>
    </source>
</evidence>
<reference evidence="2 3" key="1">
    <citation type="journal article" date="2019" name="Nat. Plants">
        <title>Genome sequencing of Musa balbisiana reveals subgenome evolution and function divergence in polyploid bananas.</title>
        <authorList>
            <person name="Yao X."/>
        </authorList>
    </citation>
    <scope>NUCLEOTIDE SEQUENCE [LARGE SCALE GENOMIC DNA]</scope>
    <source>
        <strain evidence="3">cv. DH-PKW</strain>
        <tissue evidence="2">Leaves</tissue>
    </source>
</reference>
<evidence type="ECO:0000313" key="2">
    <source>
        <dbReference type="EMBL" id="THU72706.1"/>
    </source>
</evidence>
<organism evidence="2 3">
    <name type="scientific">Musa balbisiana</name>
    <name type="common">Banana</name>
    <dbReference type="NCBI Taxonomy" id="52838"/>
    <lineage>
        <taxon>Eukaryota</taxon>
        <taxon>Viridiplantae</taxon>
        <taxon>Streptophyta</taxon>
        <taxon>Embryophyta</taxon>
        <taxon>Tracheophyta</taxon>
        <taxon>Spermatophyta</taxon>
        <taxon>Magnoliopsida</taxon>
        <taxon>Liliopsida</taxon>
        <taxon>Zingiberales</taxon>
        <taxon>Musaceae</taxon>
        <taxon>Musa</taxon>
    </lineage>
</organism>
<evidence type="ECO:0008006" key="4">
    <source>
        <dbReference type="Google" id="ProtNLM"/>
    </source>
</evidence>
<keyword evidence="3" id="KW-1185">Reference proteome</keyword>
<comment type="caution">
    <text evidence="2">The sequence shown here is derived from an EMBL/GenBank/DDBJ whole genome shotgun (WGS) entry which is preliminary data.</text>
</comment>
<gene>
    <name evidence="2" type="ORF">C4D60_Mb04t15000</name>
</gene>
<sequence length="107" mass="11188">MANSAALRLCLLLALLLVVMIDAGGGRGRAAGAELSACRPLDPCRGGVGNEACCKSIAASITAQGCSCVCKFLINYGVPTLTNDCYKSSWCTKCNQCTCSMSLWSQR</sequence>
<dbReference type="Proteomes" id="UP000317650">
    <property type="component" value="Chromosome 4"/>
</dbReference>
<name>A0A4S8KC49_MUSBA</name>
<dbReference type="AlphaFoldDB" id="A0A4S8KC49"/>